<dbReference type="GeneID" id="28834561"/>
<evidence type="ECO:0000256" key="8">
    <source>
        <dbReference type="SAM" id="MobiDB-lite"/>
    </source>
</evidence>
<accession>A0A1B8GY54</accession>
<evidence type="ECO:0000259" key="9">
    <source>
        <dbReference type="PROSITE" id="PS51312"/>
    </source>
</evidence>
<evidence type="ECO:0000256" key="5">
    <source>
        <dbReference type="ARBA" id="ARBA00022927"/>
    </source>
</evidence>
<reference evidence="12" key="2">
    <citation type="journal article" date="2018" name="Nat. Commun.">
        <title>Extreme sensitivity to ultraviolet light in the fungal pathogen causing white-nose syndrome of bats.</title>
        <authorList>
            <person name="Palmer J.M."/>
            <person name="Drees K.P."/>
            <person name="Foster J.T."/>
            <person name="Lindner D.L."/>
        </authorList>
    </citation>
    <scope>NUCLEOTIDE SEQUENCE [LARGE SCALE GENOMIC DNA]</scope>
    <source>
        <strain evidence="12">UAMH 10579</strain>
    </source>
</reference>
<keyword evidence="6" id="KW-0175">Coiled coil</keyword>
<feature type="compositionally biased region" description="Pro residues" evidence="8">
    <location>
        <begin position="164"/>
        <end position="175"/>
    </location>
</feature>
<protein>
    <submittedName>
        <fullName evidence="11">Uncharacterized protein</fullName>
    </submittedName>
</protein>
<dbReference type="EMBL" id="KV460208">
    <property type="protein sequence ID" value="OBU00760.1"/>
    <property type="molecule type" value="Genomic_DNA"/>
</dbReference>
<evidence type="ECO:0000313" key="11">
    <source>
        <dbReference type="EMBL" id="OBU00760.1"/>
    </source>
</evidence>
<feature type="domain" description="SB" evidence="9">
    <location>
        <begin position="456"/>
        <end position="524"/>
    </location>
</feature>
<dbReference type="GO" id="GO:0000813">
    <property type="term" value="C:ESCRT I complex"/>
    <property type="evidence" value="ECO:0007669"/>
    <property type="project" value="TreeGrafter"/>
</dbReference>
<comment type="subcellular location">
    <subcellularLocation>
        <location evidence="1">Endosome</location>
    </subcellularLocation>
</comment>
<dbReference type="GO" id="GO:0072666">
    <property type="term" value="P:establishment of protein localization to vacuole"/>
    <property type="evidence" value="ECO:0007669"/>
    <property type="project" value="UniProtKB-ARBA"/>
</dbReference>
<dbReference type="PANTHER" id="PTHR23306">
    <property type="entry name" value="TUMOR SUSCEPTIBILITY GENE 101 PROTEIN-RELATED"/>
    <property type="match status" value="1"/>
</dbReference>
<dbReference type="PROSITE" id="PS51322">
    <property type="entry name" value="UEV"/>
    <property type="match status" value="1"/>
</dbReference>
<evidence type="ECO:0000256" key="3">
    <source>
        <dbReference type="ARBA" id="ARBA00022448"/>
    </source>
</evidence>
<gene>
    <name evidence="11" type="ORF">VE01_01175</name>
</gene>
<dbReference type="Gene3D" id="6.10.140.820">
    <property type="match status" value="1"/>
</dbReference>
<dbReference type="STRING" id="342668.A0A1B8GY54"/>
<dbReference type="InterPro" id="IPR037202">
    <property type="entry name" value="ESCRT_assembly_dom"/>
</dbReference>
<comment type="similarity">
    <text evidence="2">Belongs to the ubiquitin-conjugating enzyme family. UEV subfamily.</text>
</comment>
<dbReference type="InterPro" id="IPR017916">
    <property type="entry name" value="SB_dom"/>
</dbReference>
<dbReference type="Pfam" id="PF09454">
    <property type="entry name" value="Vps23_core"/>
    <property type="match status" value="1"/>
</dbReference>
<name>A0A1B8GY54_9PEZI</name>
<dbReference type="Pfam" id="PF05743">
    <property type="entry name" value="UEV"/>
    <property type="match status" value="1"/>
</dbReference>
<keyword evidence="4" id="KW-0967">Endosome</keyword>
<dbReference type="GO" id="GO:0006886">
    <property type="term" value="P:intracellular protein transport"/>
    <property type="evidence" value="ECO:0007669"/>
    <property type="project" value="UniProtKB-ARBA"/>
</dbReference>
<evidence type="ECO:0000256" key="1">
    <source>
        <dbReference type="ARBA" id="ARBA00004177"/>
    </source>
</evidence>
<sequence>MAAVQQRVLNWLYSVLTSEYQDVNRTYHDVAQALSHYSSLSPKTEVYTYENGVSELLLQLSGTLPVAFRGTTYRFPVTVWIPHQYPRAEPVVYVSPAEGMMVRAGQHVDPQGRVYHPYLAGWAEFHDKSNILDFLAILRDVFAKEPPVVSRQSQSTPVASPRPQSIPPPVPPLPPDMTKSPTPHQNAGGAPQPPPPPPKQHEPIAQRPQTQPQPPQTGNSGPPLPPLPPSSNARAAQPPTLHHEPYASNAPQRQSNLRYESAPPLPPQPQSHTGQHYQSPPPDPRQAPPLHGAPYGTPPTQSHYQQPPNQPQPPPQYPQQPPTPQPQPKPKAPIPDLLDDTTPLPEPAAPAPAPPIPPNPQKDALLHTLAVALHTARQKTASRNIDTQHSLSAQHTAMLTALHALQSETAQLEALEGALSSNTASLNSSLASADALIKRAPQMTPPSIDDLLVAPTAVANQLYDAVAEERALGDTIFVLGRAVEKGRVAPQTFVKVTRGLAREWWLKKVLVRKCARGLGLDDGSGWGREAGRA</sequence>
<dbReference type="RefSeq" id="XP_018134492.1">
    <property type="nucleotide sequence ID" value="XM_018270701.2"/>
</dbReference>
<dbReference type="Gene3D" id="3.10.110.10">
    <property type="entry name" value="Ubiquitin Conjugating Enzyme"/>
    <property type="match status" value="1"/>
</dbReference>
<dbReference type="InterPro" id="IPR008883">
    <property type="entry name" value="UEV_N"/>
</dbReference>
<dbReference type="CDD" id="cd11685">
    <property type="entry name" value="UEV_TSG101-like"/>
    <property type="match status" value="1"/>
</dbReference>
<keyword evidence="5 7" id="KW-0653">Protein transport</keyword>
<feature type="domain" description="UEV" evidence="10">
    <location>
        <begin position="7"/>
        <end position="152"/>
    </location>
</feature>
<proteinExistence type="inferred from homology"/>
<dbReference type="SUPFAM" id="SSF54495">
    <property type="entry name" value="UBC-like"/>
    <property type="match status" value="1"/>
</dbReference>
<dbReference type="GO" id="GO:0043162">
    <property type="term" value="P:ubiquitin-dependent protein catabolic process via the multivesicular body sorting pathway"/>
    <property type="evidence" value="ECO:0007669"/>
    <property type="project" value="UniProtKB-ARBA"/>
</dbReference>
<dbReference type="SUPFAM" id="SSF140111">
    <property type="entry name" value="Endosomal sorting complex assembly domain"/>
    <property type="match status" value="1"/>
</dbReference>
<keyword evidence="3 7" id="KW-0813">Transport</keyword>
<evidence type="ECO:0000256" key="6">
    <source>
        <dbReference type="ARBA" id="ARBA00023054"/>
    </source>
</evidence>
<feature type="region of interest" description="Disordered" evidence="8">
    <location>
        <begin position="148"/>
        <end position="362"/>
    </location>
</feature>
<dbReference type="Proteomes" id="UP000091956">
    <property type="component" value="Unassembled WGS sequence"/>
</dbReference>
<evidence type="ECO:0000259" key="10">
    <source>
        <dbReference type="PROSITE" id="PS51322"/>
    </source>
</evidence>
<feature type="compositionally biased region" description="Pro residues" evidence="8">
    <location>
        <begin position="308"/>
        <end position="333"/>
    </location>
</feature>
<organism evidence="11 12">
    <name type="scientific">Pseudogymnoascus verrucosus</name>
    <dbReference type="NCBI Taxonomy" id="342668"/>
    <lineage>
        <taxon>Eukaryota</taxon>
        <taxon>Fungi</taxon>
        <taxon>Dikarya</taxon>
        <taxon>Ascomycota</taxon>
        <taxon>Pezizomycotina</taxon>
        <taxon>Leotiomycetes</taxon>
        <taxon>Thelebolales</taxon>
        <taxon>Thelebolaceae</taxon>
        <taxon>Pseudogymnoascus</taxon>
    </lineage>
</organism>
<dbReference type="InterPro" id="IPR052070">
    <property type="entry name" value="ESCRT-I_UEV_domain"/>
</dbReference>
<dbReference type="GO" id="GO:0043130">
    <property type="term" value="F:ubiquitin binding"/>
    <property type="evidence" value="ECO:0007669"/>
    <property type="project" value="TreeGrafter"/>
</dbReference>
<dbReference type="OrthoDB" id="306304at2759"/>
<feature type="compositionally biased region" description="Pro residues" evidence="8">
    <location>
        <begin position="344"/>
        <end position="360"/>
    </location>
</feature>
<evidence type="ECO:0000256" key="4">
    <source>
        <dbReference type="ARBA" id="ARBA00022753"/>
    </source>
</evidence>
<dbReference type="PANTHER" id="PTHR23306:SF3">
    <property type="entry name" value="TUMOR SUPPRESSOR PROTEIN 101"/>
    <property type="match status" value="1"/>
</dbReference>
<dbReference type="InterPro" id="IPR016135">
    <property type="entry name" value="UBQ-conjugating_enzyme/RWD"/>
</dbReference>
<evidence type="ECO:0000256" key="2">
    <source>
        <dbReference type="ARBA" id="ARBA00009594"/>
    </source>
</evidence>
<evidence type="ECO:0000256" key="7">
    <source>
        <dbReference type="PROSITE-ProRule" id="PRU00644"/>
    </source>
</evidence>
<evidence type="ECO:0000313" key="12">
    <source>
        <dbReference type="Proteomes" id="UP000091956"/>
    </source>
</evidence>
<dbReference type="AlphaFoldDB" id="A0A1B8GY54"/>
<keyword evidence="12" id="KW-1185">Reference proteome</keyword>
<dbReference type="PROSITE" id="PS51312">
    <property type="entry name" value="SB"/>
    <property type="match status" value="1"/>
</dbReference>
<reference evidence="11 12" key="1">
    <citation type="submission" date="2016-03" db="EMBL/GenBank/DDBJ databases">
        <title>Comparative genomics of Pseudogymnoascus destructans, the fungus causing white-nose syndrome of bats.</title>
        <authorList>
            <person name="Palmer J.M."/>
            <person name="Drees K.P."/>
            <person name="Foster J.T."/>
            <person name="Lindner D.L."/>
        </authorList>
    </citation>
    <scope>NUCLEOTIDE SEQUENCE [LARGE SCALE GENOMIC DNA]</scope>
    <source>
        <strain evidence="11 12">UAMH 10579</strain>
    </source>
</reference>
<feature type="compositionally biased region" description="Polar residues" evidence="8">
    <location>
        <begin position="249"/>
        <end position="258"/>
    </location>
</feature>